<dbReference type="Proteomes" id="UP000622166">
    <property type="component" value="Unassembled WGS sequence"/>
</dbReference>
<dbReference type="SUPFAM" id="SSF56784">
    <property type="entry name" value="HAD-like"/>
    <property type="match status" value="1"/>
</dbReference>
<dbReference type="PANTHER" id="PTHR43434:SF1">
    <property type="entry name" value="PHOSPHOGLYCOLATE PHOSPHATASE"/>
    <property type="match status" value="1"/>
</dbReference>
<keyword evidence="2" id="KW-1185">Reference proteome</keyword>
<dbReference type="AlphaFoldDB" id="A0A918UG76"/>
<dbReference type="InterPro" id="IPR050155">
    <property type="entry name" value="HAD-like_hydrolase_sf"/>
</dbReference>
<name>A0A918UG76_9ACTN</name>
<accession>A0A918UG76</accession>
<proteinExistence type="predicted"/>
<dbReference type="GO" id="GO:0008967">
    <property type="term" value="F:phosphoglycolate phosphatase activity"/>
    <property type="evidence" value="ECO:0007669"/>
    <property type="project" value="TreeGrafter"/>
</dbReference>
<evidence type="ECO:0008006" key="3">
    <source>
        <dbReference type="Google" id="ProtNLM"/>
    </source>
</evidence>
<dbReference type="EMBL" id="BMVW01000003">
    <property type="protein sequence ID" value="GGZ04714.1"/>
    <property type="molecule type" value="Genomic_DNA"/>
</dbReference>
<evidence type="ECO:0000313" key="1">
    <source>
        <dbReference type="EMBL" id="GGZ04714.1"/>
    </source>
</evidence>
<dbReference type="InterPro" id="IPR036412">
    <property type="entry name" value="HAD-like_sf"/>
</dbReference>
<organism evidence="1 2">
    <name type="scientific">Streptomyces poonensis</name>
    <dbReference type="NCBI Taxonomy" id="68255"/>
    <lineage>
        <taxon>Bacteria</taxon>
        <taxon>Bacillati</taxon>
        <taxon>Actinomycetota</taxon>
        <taxon>Actinomycetes</taxon>
        <taxon>Kitasatosporales</taxon>
        <taxon>Streptomycetaceae</taxon>
        <taxon>Streptomyces</taxon>
    </lineage>
</organism>
<dbReference type="Pfam" id="PF12710">
    <property type="entry name" value="HAD"/>
    <property type="match status" value="1"/>
</dbReference>
<evidence type="ECO:0000313" key="2">
    <source>
        <dbReference type="Proteomes" id="UP000622166"/>
    </source>
</evidence>
<dbReference type="GO" id="GO:0006281">
    <property type="term" value="P:DNA repair"/>
    <property type="evidence" value="ECO:0007669"/>
    <property type="project" value="TreeGrafter"/>
</dbReference>
<reference evidence="1" key="2">
    <citation type="submission" date="2020-09" db="EMBL/GenBank/DDBJ databases">
        <authorList>
            <person name="Sun Q."/>
            <person name="Ohkuma M."/>
        </authorList>
    </citation>
    <scope>NUCLEOTIDE SEQUENCE</scope>
    <source>
        <strain evidence="1">JCM 4815</strain>
    </source>
</reference>
<protein>
    <recommendedName>
        <fullName evidence="3">HAD family hydrolase</fullName>
    </recommendedName>
</protein>
<comment type="caution">
    <text evidence="1">The sequence shown here is derived from an EMBL/GenBank/DDBJ whole genome shotgun (WGS) entry which is preliminary data.</text>
</comment>
<dbReference type="Gene3D" id="3.40.50.1000">
    <property type="entry name" value="HAD superfamily/HAD-like"/>
    <property type="match status" value="1"/>
</dbReference>
<reference evidence="1" key="1">
    <citation type="journal article" date="2014" name="Int. J. Syst. Evol. Microbiol.">
        <title>Complete genome sequence of Corynebacterium casei LMG S-19264T (=DSM 44701T), isolated from a smear-ripened cheese.</title>
        <authorList>
            <consortium name="US DOE Joint Genome Institute (JGI-PGF)"/>
            <person name="Walter F."/>
            <person name="Albersmeier A."/>
            <person name="Kalinowski J."/>
            <person name="Ruckert C."/>
        </authorList>
    </citation>
    <scope>NUCLEOTIDE SEQUENCE</scope>
    <source>
        <strain evidence="1">JCM 4815</strain>
    </source>
</reference>
<dbReference type="PANTHER" id="PTHR43434">
    <property type="entry name" value="PHOSPHOGLYCOLATE PHOSPHATASE"/>
    <property type="match status" value="1"/>
</dbReference>
<gene>
    <name evidence="1" type="ORF">GCM10010365_24690</name>
</gene>
<dbReference type="InterPro" id="IPR023214">
    <property type="entry name" value="HAD_sf"/>
</dbReference>
<sequence>MARTGEVLAVDFDGVVADALQECALVTWLGGRGPQASVPGAEQLKRVPGEFVERFRHIRNYARLLDHFVVAHLPGADEVDSQAAFDALFSGLEPEYVRHFTAAATAARERLRTGEPDFWLGLHTLYPGMADLLRRRSGRVVVVTAKDEASVRAILARHGLEHTVREVFGECGDKAGAVLDVSARWGVPVGHITFIDDNLANVRKVAGTGARVRWALWGYATPEHRAEADRYAVPALHLSEVRHLASVAV</sequence>
<dbReference type="RefSeq" id="WP_189858174.1">
    <property type="nucleotide sequence ID" value="NZ_BMVW01000003.1"/>
</dbReference>